<proteinExistence type="predicted"/>
<feature type="transmembrane region" description="Helical" evidence="2">
    <location>
        <begin position="95"/>
        <end position="113"/>
    </location>
</feature>
<feature type="transmembrane region" description="Helical" evidence="2">
    <location>
        <begin position="168"/>
        <end position="186"/>
    </location>
</feature>
<evidence type="ECO:0000256" key="1">
    <source>
        <dbReference type="SAM" id="MobiDB-lite"/>
    </source>
</evidence>
<feature type="transmembrane region" description="Helical" evidence="2">
    <location>
        <begin position="72"/>
        <end position="89"/>
    </location>
</feature>
<dbReference type="InterPro" id="IPR033458">
    <property type="entry name" value="DUF5134"/>
</dbReference>
<comment type="caution">
    <text evidence="3">The sequence shown here is derived from an EMBL/GenBank/DDBJ whole genome shotgun (WGS) entry which is preliminary data.</text>
</comment>
<keyword evidence="2" id="KW-0472">Membrane</keyword>
<evidence type="ECO:0000313" key="3">
    <source>
        <dbReference type="EMBL" id="MBL1078971.1"/>
    </source>
</evidence>
<feature type="transmembrane region" description="Helical" evidence="2">
    <location>
        <begin position="198"/>
        <end position="217"/>
    </location>
</feature>
<sequence>MAAFVEEYSALRWLAVAAFGLAALIVLRRLAAVQPGAAAMLTPGASRFAPGGSDTAAPSHRGVRAIDPESDAAHLLMCLVMLAMLVFPATVEPRALHGVLTAMTLVYALLLVGRILQWRNLTRVPDRNESSLRDRAASPSAAIVPGPTPAGGVAPTAMPGAVLPGEGVMAFAYHVVAAAAMLYAMSGHAVSGHTAPEPAPMVALAALFLADALAMAVPSSRSALRHIFPHPIGVGGPVAVLPHVVMDLGTAYMLIAAAMG</sequence>
<gene>
    <name evidence="3" type="ORF">JK358_31660</name>
</gene>
<organism evidence="3 4">
    <name type="scientific">Nocardia acididurans</name>
    <dbReference type="NCBI Taxonomy" id="2802282"/>
    <lineage>
        <taxon>Bacteria</taxon>
        <taxon>Bacillati</taxon>
        <taxon>Actinomycetota</taxon>
        <taxon>Actinomycetes</taxon>
        <taxon>Mycobacteriales</taxon>
        <taxon>Nocardiaceae</taxon>
        <taxon>Nocardia</taxon>
    </lineage>
</organism>
<feature type="compositionally biased region" description="Basic and acidic residues" evidence="1">
    <location>
        <begin position="127"/>
        <end position="136"/>
    </location>
</feature>
<reference evidence="3 4" key="1">
    <citation type="submission" date="2021-01" db="EMBL/GenBank/DDBJ databases">
        <title>WGS of actinomycetes isolated from Thailand.</title>
        <authorList>
            <person name="Thawai C."/>
        </authorList>
    </citation>
    <scope>NUCLEOTIDE SEQUENCE [LARGE SCALE GENOMIC DNA]</scope>
    <source>
        <strain evidence="3 4">LPG 2</strain>
    </source>
</reference>
<keyword evidence="2" id="KW-1133">Transmembrane helix</keyword>
<dbReference type="RefSeq" id="WP_201954830.1">
    <property type="nucleotide sequence ID" value="NZ_JAERRJ010000013.1"/>
</dbReference>
<dbReference type="EMBL" id="JAERRJ010000013">
    <property type="protein sequence ID" value="MBL1078971.1"/>
    <property type="molecule type" value="Genomic_DNA"/>
</dbReference>
<feature type="transmembrane region" description="Helical" evidence="2">
    <location>
        <begin position="238"/>
        <end position="259"/>
    </location>
</feature>
<feature type="transmembrane region" description="Helical" evidence="2">
    <location>
        <begin position="12"/>
        <end position="31"/>
    </location>
</feature>
<accession>A0ABS1MEK1</accession>
<evidence type="ECO:0000256" key="2">
    <source>
        <dbReference type="SAM" id="Phobius"/>
    </source>
</evidence>
<keyword evidence="2" id="KW-0812">Transmembrane</keyword>
<keyword evidence="4" id="KW-1185">Reference proteome</keyword>
<dbReference type="Pfam" id="PF17197">
    <property type="entry name" value="DUF5134"/>
    <property type="match status" value="1"/>
</dbReference>
<protein>
    <submittedName>
        <fullName evidence="3">DUF5134 domain-containing protein</fullName>
    </submittedName>
</protein>
<evidence type="ECO:0000313" key="4">
    <source>
        <dbReference type="Proteomes" id="UP000602198"/>
    </source>
</evidence>
<dbReference type="Proteomes" id="UP000602198">
    <property type="component" value="Unassembled WGS sequence"/>
</dbReference>
<feature type="region of interest" description="Disordered" evidence="1">
    <location>
        <begin position="127"/>
        <end position="148"/>
    </location>
</feature>
<name>A0ABS1MEK1_9NOCA</name>